<keyword evidence="1" id="KW-0472">Membrane</keyword>
<protein>
    <submittedName>
        <fullName evidence="2">Uncharacterized protein</fullName>
    </submittedName>
</protein>
<feature type="transmembrane region" description="Helical" evidence="1">
    <location>
        <begin position="7"/>
        <end position="30"/>
    </location>
</feature>
<feature type="transmembrane region" description="Helical" evidence="1">
    <location>
        <begin position="36"/>
        <end position="56"/>
    </location>
</feature>
<keyword evidence="1" id="KW-0812">Transmembrane</keyword>
<evidence type="ECO:0000313" key="3">
    <source>
        <dbReference type="Proteomes" id="UP000664360"/>
    </source>
</evidence>
<evidence type="ECO:0000256" key="1">
    <source>
        <dbReference type="SAM" id="Phobius"/>
    </source>
</evidence>
<keyword evidence="1" id="KW-1133">Transmembrane helix</keyword>
<organism evidence="2 3">
    <name type="scientific">Candidatus Enterococcus mangumiae</name>
    <dbReference type="NCBI Taxonomy" id="2230878"/>
    <lineage>
        <taxon>Bacteria</taxon>
        <taxon>Bacillati</taxon>
        <taxon>Bacillota</taxon>
        <taxon>Bacilli</taxon>
        <taxon>Lactobacillales</taxon>
        <taxon>Enterococcaceae</taxon>
        <taxon>Enterococcus</taxon>
    </lineage>
</organism>
<evidence type="ECO:0000313" key="2">
    <source>
        <dbReference type="EMBL" id="WYJ80311.1"/>
    </source>
</evidence>
<accession>A0ABZ2SX65</accession>
<proteinExistence type="predicted"/>
<feature type="transmembrane region" description="Helical" evidence="1">
    <location>
        <begin position="68"/>
        <end position="84"/>
    </location>
</feature>
<name>A0ABZ2SX65_9ENTE</name>
<dbReference type="EMBL" id="CP147250">
    <property type="protein sequence ID" value="WYJ80311.1"/>
    <property type="molecule type" value="Genomic_DNA"/>
</dbReference>
<reference evidence="2 3" key="1">
    <citation type="submission" date="2024-03" db="EMBL/GenBank/DDBJ databases">
        <title>The Genome Sequence of Enterococcus sp. DIV1094.</title>
        <authorList>
            <consortium name="The Broad Institute Genomics Platform"/>
            <consortium name="The Broad Institute Microbial Omics Core"/>
            <consortium name="The Broad Institute Genomic Center for Infectious Diseases"/>
            <person name="Earl A."/>
            <person name="Manson A."/>
            <person name="Gilmore M."/>
            <person name="Schwartman J."/>
            <person name="Shea T."/>
            <person name="Abouelleil A."/>
            <person name="Cao P."/>
            <person name="Chapman S."/>
            <person name="Cusick C."/>
            <person name="Young S."/>
            <person name="Neafsey D."/>
            <person name="Nusbaum C."/>
            <person name="Birren B."/>
        </authorList>
    </citation>
    <scope>NUCLEOTIDE SEQUENCE [LARGE SCALE GENOMIC DNA]</scope>
    <source>
        <strain evidence="2 3">DIV1094</strain>
    </source>
</reference>
<keyword evidence="3" id="KW-1185">Reference proteome</keyword>
<gene>
    <name evidence="2" type="ORF">DOK79_001868</name>
</gene>
<dbReference type="Proteomes" id="UP000664360">
    <property type="component" value="Chromosome"/>
</dbReference>
<sequence>MLTKKNYLEFILSIVLLAISILLFLFYAYPYSKLQYEIRIFIMTVCWLCSTASLFFSTKITYPYLKRGIILVNFCCIYGWLVYVCL</sequence>